<dbReference type="AlphaFoldDB" id="A0A5Q2R9X4"/>
<evidence type="ECO:0000313" key="4">
    <source>
        <dbReference type="EMBL" id="QGG93689.1"/>
    </source>
</evidence>
<dbReference type="EMBL" id="CP045851">
    <property type="protein sequence ID" value="QGG93689.1"/>
    <property type="molecule type" value="Genomic_DNA"/>
</dbReference>
<dbReference type="InterPro" id="IPR006683">
    <property type="entry name" value="Thioestr_dom"/>
</dbReference>
<dbReference type="Pfam" id="PF03061">
    <property type="entry name" value="4HBT"/>
    <property type="match status" value="1"/>
</dbReference>
<dbReference type="KEGG" id="atq:GH723_00380"/>
<proteinExistence type="inferred from homology"/>
<evidence type="ECO:0000256" key="1">
    <source>
        <dbReference type="ARBA" id="ARBA00008324"/>
    </source>
</evidence>
<organism evidence="4 5">
    <name type="scientific">Actinomarinicola tropica</name>
    <dbReference type="NCBI Taxonomy" id="2789776"/>
    <lineage>
        <taxon>Bacteria</taxon>
        <taxon>Bacillati</taxon>
        <taxon>Actinomycetota</taxon>
        <taxon>Acidimicrobiia</taxon>
        <taxon>Acidimicrobiales</taxon>
        <taxon>Iamiaceae</taxon>
        <taxon>Actinomarinicola</taxon>
    </lineage>
</organism>
<feature type="domain" description="Thioesterase" evidence="3">
    <location>
        <begin position="190"/>
        <end position="263"/>
    </location>
</feature>
<name>A0A5Q2R9X4_9ACTN</name>
<dbReference type="RefSeq" id="WP_153757795.1">
    <property type="nucleotide sequence ID" value="NZ_CP045851.1"/>
</dbReference>
<evidence type="ECO:0000259" key="3">
    <source>
        <dbReference type="Pfam" id="PF03061"/>
    </source>
</evidence>
<dbReference type="SUPFAM" id="SSF54637">
    <property type="entry name" value="Thioesterase/thiol ester dehydrase-isomerase"/>
    <property type="match status" value="2"/>
</dbReference>
<keyword evidence="5" id="KW-1185">Reference proteome</keyword>
<dbReference type="PANTHER" id="PTHR21660:SF1">
    <property type="entry name" value="ACYL-COENZYME A THIOESTERASE 13"/>
    <property type="match status" value="1"/>
</dbReference>
<gene>
    <name evidence="4" type="ORF">GH723_00380</name>
</gene>
<evidence type="ECO:0000313" key="5">
    <source>
        <dbReference type="Proteomes" id="UP000334019"/>
    </source>
</evidence>
<dbReference type="InterPro" id="IPR039298">
    <property type="entry name" value="ACOT13"/>
</dbReference>
<dbReference type="Proteomes" id="UP000334019">
    <property type="component" value="Chromosome"/>
</dbReference>
<evidence type="ECO:0000256" key="2">
    <source>
        <dbReference type="ARBA" id="ARBA00022801"/>
    </source>
</evidence>
<reference evidence="4 5" key="1">
    <citation type="submission" date="2019-11" db="EMBL/GenBank/DDBJ databases">
        <authorList>
            <person name="He Y."/>
        </authorList>
    </citation>
    <scope>NUCLEOTIDE SEQUENCE [LARGE SCALE GENOMIC DNA]</scope>
    <source>
        <strain evidence="4 5">SCSIO 58843</strain>
    </source>
</reference>
<dbReference type="PANTHER" id="PTHR21660">
    <property type="entry name" value="THIOESTERASE SUPERFAMILY MEMBER-RELATED"/>
    <property type="match status" value="1"/>
</dbReference>
<dbReference type="InterPro" id="IPR029069">
    <property type="entry name" value="HotDog_dom_sf"/>
</dbReference>
<sequence>MTTDAQDLGQTMSRHVLTRLGLQVVTGDHLRFDLLLDDAHLDADGHIDVGVLGTYIDMTSSQPREMQAGRPFVHADISFHRLARPEGARLSADARALRLGKRTGVIEIEVHDDAGVHVARSVQGIAFPSGAPTLRRSHADEVEDRFFTQFHGECTLDGPFRDVVGISGPHGDGPDAWWEIALSDVNVNGFGGLHGGVATALVDAAATGAVRVAGHEPAGALSLAVRYLAPSLAGPIRARGRVTGRVGDVAVVAVEVRDADENLTILSDVHVATR</sequence>
<comment type="similarity">
    <text evidence="1">Belongs to the thioesterase PaaI family.</text>
</comment>
<accession>A0A5Q2R9X4</accession>
<keyword evidence="2" id="KW-0378">Hydrolase</keyword>
<dbReference type="Gene3D" id="3.10.129.10">
    <property type="entry name" value="Hotdog Thioesterase"/>
    <property type="match status" value="2"/>
</dbReference>
<dbReference type="GO" id="GO:0047617">
    <property type="term" value="F:fatty acyl-CoA hydrolase activity"/>
    <property type="evidence" value="ECO:0007669"/>
    <property type="project" value="InterPro"/>
</dbReference>
<dbReference type="CDD" id="cd03443">
    <property type="entry name" value="PaaI_thioesterase"/>
    <property type="match status" value="1"/>
</dbReference>
<protein>
    <recommendedName>
        <fullName evidence="3">Thioesterase domain-containing protein</fullName>
    </recommendedName>
</protein>